<reference evidence="4" key="2">
    <citation type="submission" date="2021-11" db="EMBL/GenBank/DDBJ databases">
        <authorList>
            <consortium name="Genoscope - CEA"/>
            <person name="William W."/>
        </authorList>
    </citation>
    <scope>NUCLEOTIDE SEQUENCE</scope>
</reference>
<reference evidence="3" key="1">
    <citation type="submission" date="2021-01" db="EMBL/GenBank/DDBJ databases">
        <authorList>
            <person name="Corre E."/>
            <person name="Pelletier E."/>
            <person name="Niang G."/>
            <person name="Scheremetjew M."/>
            <person name="Finn R."/>
            <person name="Kale V."/>
            <person name="Holt S."/>
            <person name="Cochrane G."/>
            <person name="Meng A."/>
            <person name="Brown T."/>
            <person name="Cohen L."/>
        </authorList>
    </citation>
    <scope>NUCLEOTIDE SEQUENCE</scope>
    <source>
        <strain evidence="3">CCMP1756</strain>
    </source>
</reference>
<feature type="region of interest" description="Disordered" evidence="2">
    <location>
        <begin position="660"/>
        <end position="722"/>
    </location>
</feature>
<organism evidence="3">
    <name type="scientific">Pelagomonas calceolata</name>
    <dbReference type="NCBI Taxonomy" id="35677"/>
    <lineage>
        <taxon>Eukaryota</taxon>
        <taxon>Sar</taxon>
        <taxon>Stramenopiles</taxon>
        <taxon>Ochrophyta</taxon>
        <taxon>Pelagophyceae</taxon>
        <taxon>Pelagomonadales</taxon>
        <taxon>Pelagomonadaceae</taxon>
        <taxon>Pelagomonas</taxon>
    </lineage>
</organism>
<dbReference type="EMBL" id="HBIW01007746">
    <property type="protein sequence ID" value="CAE0691092.1"/>
    <property type="molecule type" value="Transcribed_RNA"/>
</dbReference>
<feature type="region of interest" description="Disordered" evidence="2">
    <location>
        <begin position="403"/>
        <end position="424"/>
    </location>
</feature>
<evidence type="ECO:0000313" key="3">
    <source>
        <dbReference type="EMBL" id="CAE0691092.1"/>
    </source>
</evidence>
<feature type="region of interest" description="Disordered" evidence="2">
    <location>
        <begin position="164"/>
        <end position="191"/>
    </location>
</feature>
<evidence type="ECO:0000256" key="1">
    <source>
        <dbReference type="SAM" id="Coils"/>
    </source>
</evidence>
<feature type="compositionally biased region" description="Low complexity" evidence="2">
    <location>
        <begin position="981"/>
        <end position="1022"/>
    </location>
</feature>
<gene>
    <name evidence="3" type="ORF">PCAL00307_LOCUS6528</name>
    <name evidence="4" type="ORF">PECAL_6P13530</name>
</gene>
<evidence type="ECO:0000313" key="4">
    <source>
        <dbReference type="EMBL" id="CAH0379719.1"/>
    </source>
</evidence>
<proteinExistence type="predicted"/>
<feature type="compositionally biased region" description="Basic and acidic residues" evidence="2">
    <location>
        <begin position="13"/>
        <end position="24"/>
    </location>
</feature>
<sequence length="1107" mass="123197">MPPRSPSGDDDERSPRTPREDDARSTASSQRSAHKDDDDARSTTSSRRSARKTPRDEEDDDLASVQSEQDAAVAKARALRLLLAFEDSGHKLNDVLKSKDYDAEALLDAFVGREHLKELGNDECDALIAKAGDGVNVTRDQLGHWLKLERSRLCEELMQRLAPAPAPAPAPAVPEGEAVPMSPLSPARSDISNGSDLGDLLFSRLDTLPREAGAAAAAAEAAARQRARDRARALARRHRRAAREGRIQKGDWARSSFRLQPVVERAPLTMDTAPVKVQAAYRGFKSRVGRRRDRRAARDIQTAYRASKARFAAKVMRRRRKRLERDSNERHERSKRLQQLRGELERLKASPAELASAYATVHAKRREERLKRWRDEEAEIMKDLPGDDYVNENDIVCDYSVASSTPTKSSKEGDSVEQAMNPEENKENISLEDADAVERHTIKMYRQSLNDETFAEKVAAGLAVELPPTLVGPDPDSKEEKDLRLKDLRERVERKAHERQAKSEAKGLESVVDPRGTPVMNFGEPLKWIPSKKFKRRPMVASLLKKAQEAEEQGRDGDEAIQAEMKPFMDQAREELGKSKEEPPKQKKDKGYTPGFVNNKGEHVGVTLDSSGTTGAQKTYVEYFQARARARELMVAKKATDGEREKMRAERAKILKRAQGLVERLQNPPKIELSESLGEPADLDLNDPEEGSDDPRGWWRLPPAGEDRERAQQAHKNAVEAHENRDKWFYASVPEDASTVGIDIRKAGQPNVPWPFPSKHLKNVPGPEPMDPDTASLYWWNWARKGLDDDIDKRTEKLLEHAEKQARALDLSDEGTEAAVVAARCRVVLAANASKATLREHSEALLERVRLGPAGRLLQAREHVKERRKHVDRLAEQYKLYLLGQKLLGKKAGPSPWAEKKDTSSDKLRERYLIQLQAWWRGQGYRRRTFREKRDRRVVNALATLVAELGGDASGVAAAASGLSDVFSQRKKAAPPPRVPPSAARVSRATSAVRFSSDEAPPLSRPPSVASSRRPSVESVPEAAPPSPSPRPSVSEVADEPPASQESSARPTPRQQLFVAETPAVVQERSAKVRAAEASAQASEERRRNATGAKRLADPSATGPPRL</sequence>
<evidence type="ECO:0000256" key="2">
    <source>
        <dbReference type="SAM" id="MobiDB-lite"/>
    </source>
</evidence>
<feature type="compositionally biased region" description="Acidic residues" evidence="2">
    <location>
        <begin position="681"/>
        <end position="692"/>
    </location>
</feature>
<feature type="region of interest" description="Disordered" evidence="2">
    <location>
        <begin position="969"/>
        <end position="1107"/>
    </location>
</feature>
<dbReference type="AlphaFoldDB" id="A0A7S4E5S0"/>
<feature type="region of interest" description="Disordered" evidence="2">
    <location>
        <begin position="1"/>
        <end position="67"/>
    </location>
</feature>
<dbReference type="PROSITE" id="PS50096">
    <property type="entry name" value="IQ"/>
    <property type="match status" value="3"/>
</dbReference>
<dbReference type="Proteomes" id="UP000789595">
    <property type="component" value="Unassembled WGS sequence"/>
</dbReference>
<evidence type="ECO:0000313" key="5">
    <source>
        <dbReference type="Proteomes" id="UP000789595"/>
    </source>
</evidence>
<feature type="coiled-coil region" evidence="1">
    <location>
        <begin position="478"/>
        <end position="505"/>
    </location>
</feature>
<keyword evidence="1" id="KW-0175">Coiled coil</keyword>
<feature type="compositionally biased region" description="Polar residues" evidence="2">
    <location>
        <begin position="1044"/>
        <end position="1055"/>
    </location>
</feature>
<feature type="compositionally biased region" description="Basic and acidic residues" evidence="2">
    <location>
        <begin position="546"/>
        <end position="558"/>
    </location>
</feature>
<keyword evidence="5" id="KW-1185">Reference proteome</keyword>
<name>A0A7S4E5S0_9STRA</name>
<feature type="compositionally biased region" description="Basic and acidic residues" evidence="2">
    <location>
        <begin position="323"/>
        <end position="332"/>
    </location>
</feature>
<feature type="compositionally biased region" description="Basic and acidic residues" evidence="2">
    <location>
        <begin position="571"/>
        <end position="591"/>
    </location>
</feature>
<dbReference type="EMBL" id="CAKKNE010000006">
    <property type="protein sequence ID" value="CAH0379719.1"/>
    <property type="molecule type" value="Genomic_DNA"/>
</dbReference>
<feature type="compositionally biased region" description="Basic and acidic residues" evidence="2">
    <location>
        <begin position="705"/>
        <end position="722"/>
    </location>
</feature>
<accession>A0A7S4E5S0</accession>
<feature type="region of interest" description="Disordered" evidence="2">
    <location>
        <begin position="317"/>
        <end position="339"/>
    </location>
</feature>
<feature type="region of interest" description="Disordered" evidence="2">
    <location>
        <begin position="545"/>
        <end position="613"/>
    </location>
</feature>
<protein>
    <submittedName>
        <fullName evidence="3">Uncharacterized protein</fullName>
    </submittedName>
</protein>